<dbReference type="InterPro" id="IPR006145">
    <property type="entry name" value="PsdUridine_synth_RsuA/RluA"/>
</dbReference>
<dbReference type="GO" id="GO:0160149">
    <property type="term" value="F:tRNA pseudouridine(65) synthase activity"/>
    <property type="evidence" value="ECO:0007669"/>
    <property type="project" value="UniProtKB-EC"/>
</dbReference>
<comment type="caution">
    <text evidence="11">The sequence shown here is derived from an EMBL/GenBank/DDBJ whole genome shotgun (WGS) entry which is preliminary data.</text>
</comment>
<evidence type="ECO:0000256" key="3">
    <source>
        <dbReference type="ARBA" id="ARBA00036607"/>
    </source>
</evidence>
<dbReference type="OrthoDB" id="9807829at2"/>
<proteinExistence type="predicted"/>
<dbReference type="EMBL" id="LQZQ01000045">
    <property type="protein sequence ID" value="KYG75084.1"/>
    <property type="molecule type" value="Genomic_DNA"/>
</dbReference>
<evidence type="ECO:0000256" key="5">
    <source>
        <dbReference type="ARBA" id="ARBA00038943"/>
    </source>
</evidence>
<dbReference type="GO" id="GO:0000455">
    <property type="term" value="P:enzyme-directed rRNA pseudouridine synthesis"/>
    <property type="evidence" value="ECO:0007669"/>
    <property type="project" value="TreeGrafter"/>
</dbReference>
<name>A0A150X8S9_ROSEK</name>
<accession>A0A150X8S9</accession>
<gene>
    <name evidence="11" type="ORF">MB14_07790</name>
</gene>
<dbReference type="Gene3D" id="3.30.2350.10">
    <property type="entry name" value="Pseudouridine synthase"/>
    <property type="match status" value="1"/>
</dbReference>
<dbReference type="AlphaFoldDB" id="A0A150X8S9"/>
<dbReference type="PANTHER" id="PTHR21600">
    <property type="entry name" value="MITOCHONDRIAL RNA PSEUDOURIDINE SYNTHASE"/>
    <property type="match status" value="1"/>
</dbReference>
<keyword evidence="2" id="KW-0413">Isomerase</keyword>
<dbReference type="InterPro" id="IPR006224">
    <property type="entry name" value="PsdUridine_synth_RluA-like_CS"/>
</dbReference>
<feature type="domain" description="Pseudouridine synthase RsuA/RluA-like" evidence="10">
    <location>
        <begin position="23"/>
        <end position="171"/>
    </location>
</feature>
<dbReference type="Proteomes" id="UP000075583">
    <property type="component" value="Unassembled WGS sequence"/>
</dbReference>
<evidence type="ECO:0000256" key="6">
    <source>
        <dbReference type="ARBA" id="ARBA00040675"/>
    </source>
</evidence>
<evidence type="ECO:0000259" key="10">
    <source>
        <dbReference type="Pfam" id="PF00849"/>
    </source>
</evidence>
<evidence type="ECO:0000256" key="4">
    <source>
        <dbReference type="ARBA" id="ARBA00037670"/>
    </source>
</evidence>
<dbReference type="RefSeq" id="WP_062592686.1">
    <property type="nucleotide sequence ID" value="NZ_LQZQ01000045.1"/>
</dbReference>
<comment type="function">
    <text evidence="4">Responsible for synthesis of pseudouridine from uracil-65 in transfer RNAs.</text>
</comment>
<evidence type="ECO:0000313" key="11">
    <source>
        <dbReference type="EMBL" id="KYG75084.1"/>
    </source>
</evidence>
<keyword evidence="1" id="KW-0819">tRNA processing</keyword>
<evidence type="ECO:0000256" key="9">
    <source>
        <dbReference type="ARBA" id="ARBA00043049"/>
    </source>
</evidence>
<comment type="catalytic activity">
    <reaction evidence="3">
        <text>uridine(65) in tRNA = pseudouridine(65) in tRNA</text>
        <dbReference type="Rhea" id="RHEA:42536"/>
        <dbReference type="Rhea" id="RHEA-COMP:10103"/>
        <dbReference type="Rhea" id="RHEA-COMP:10104"/>
        <dbReference type="ChEBI" id="CHEBI:65314"/>
        <dbReference type="ChEBI" id="CHEBI:65315"/>
        <dbReference type="EC" id="5.4.99.26"/>
    </reaction>
</comment>
<dbReference type="Pfam" id="PF00849">
    <property type="entry name" value="PseudoU_synth_2"/>
    <property type="match status" value="1"/>
</dbReference>
<keyword evidence="12" id="KW-1185">Reference proteome</keyword>
<evidence type="ECO:0000256" key="1">
    <source>
        <dbReference type="ARBA" id="ARBA00022694"/>
    </source>
</evidence>
<evidence type="ECO:0000256" key="8">
    <source>
        <dbReference type="ARBA" id="ARBA00041975"/>
    </source>
</evidence>
<dbReference type="STRING" id="279360.MB14_07790"/>
<dbReference type="PROSITE" id="PS01129">
    <property type="entry name" value="PSI_RLU"/>
    <property type="match status" value="1"/>
</dbReference>
<reference evidence="11" key="1">
    <citation type="submission" date="2016-01" db="EMBL/GenBank/DDBJ databases">
        <title>Genome sequencing of Roseivirga ehrenbergii KMM 6017.</title>
        <authorList>
            <person name="Selvaratnam C."/>
            <person name="Thevarajoo S."/>
            <person name="Goh K.M."/>
            <person name="Ee R."/>
            <person name="Chan K.-G."/>
            <person name="Chong C.S."/>
        </authorList>
    </citation>
    <scope>NUCLEOTIDE SEQUENCE [LARGE SCALE GENOMIC DNA]</scope>
    <source>
        <strain evidence="11">KMM 6017</strain>
    </source>
</reference>
<dbReference type="InterPro" id="IPR050188">
    <property type="entry name" value="RluA_PseudoU_synthase"/>
</dbReference>
<evidence type="ECO:0000313" key="12">
    <source>
        <dbReference type="Proteomes" id="UP000075583"/>
    </source>
</evidence>
<dbReference type="GO" id="GO:0008033">
    <property type="term" value="P:tRNA processing"/>
    <property type="evidence" value="ECO:0007669"/>
    <property type="project" value="UniProtKB-KW"/>
</dbReference>
<protein>
    <recommendedName>
        <fullName evidence="6">tRNA pseudouridine synthase C</fullName>
        <ecNumber evidence="5">5.4.99.26</ecNumber>
    </recommendedName>
    <alternativeName>
        <fullName evidence="8">tRNA pseudouridine(65) synthase</fullName>
    </alternativeName>
    <alternativeName>
        <fullName evidence="9">tRNA pseudouridylate synthase C</fullName>
    </alternativeName>
    <alternativeName>
        <fullName evidence="7">tRNA-uridine isomerase C</fullName>
    </alternativeName>
</protein>
<dbReference type="InterPro" id="IPR020103">
    <property type="entry name" value="PsdUridine_synth_cat_dom_sf"/>
</dbReference>
<dbReference type="SUPFAM" id="SSF55120">
    <property type="entry name" value="Pseudouridine synthase"/>
    <property type="match status" value="1"/>
</dbReference>
<organism evidence="11 12">
    <name type="scientific">Roseivirga ehrenbergii (strain DSM 102268 / JCM 13514 / KCTC 12282 / NCIMB 14502 / KMM 6017)</name>
    <dbReference type="NCBI Taxonomy" id="279360"/>
    <lineage>
        <taxon>Bacteria</taxon>
        <taxon>Pseudomonadati</taxon>
        <taxon>Bacteroidota</taxon>
        <taxon>Cytophagia</taxon>
        <taxon>Cytophagales</taxon>
        <taxon>Roseivirgaceae</taxon>
        <taxon>Roseivirga</taxon>
    </lineage>
</organism>
<sequence>MEEVIQDSLDSTPLEILYQDEVMVAINKPNGLLVHRSPIATNTNTFAVQELRNQIGLKVSPAHRLDRKTSGILLFALNTESLIHLQSQFENRTVDKTYHAIVRGYTEDEGLIDYPLTNDKGKTQEAITRYKTLERTEIPVPFGKHATSRYSLVEVYPETGRMHQIRKHFAHILHPIIGDRPHGCNKQNKLFLEKWNLTEMLLHAIEIEFEHPVSGEKIHLKADYQSEFKRMLESLGFRV</sequence>
<evidence type="ECO:0000256" key="7">
    <source>
        <dbReference type="ARBA" id="ARBA00041803"/>
    </source>
</evidence>
<dbReference type="GO" id="GO:0003723">
    <property type="term" value="F:RNA binding"/>
    <property type="evidence" value="ECO:0007669"/>
    <property type="project" value="InterPro"/>
</dbReference>
<dbReference type="EC" id="5.4.99.26" evidence="5"/>
<dbReference type="PANTHER" id="PTHR21600:SF56">
    <property type="entry name" value="TRNA PSEUDOURIDINE SYNTHASE C"/>
    <property type="match status" value="1"/>
</dbReference>
<evidence type="ECO:0000256" key="2">
    <source>
        <dbReference type="ARBA" id="ARBA00023235"/>
    </source>
</evidence>